<accession>A0A482XAD3</accession>
<evidence type="ECO:0000313" key="2">
    <source>
        <dbReference type="Proteomes" id="UP000291343"/>
    </source>
</evidence>
<sequence>MSTYSKRIIKGWKRLLLSEEEKNKIKAAQEILQHINNLKRAEAIERFLINIIDQDFVEFFCRSMETWNFKLMRLMYTILFNLFGTRKFFEEYSRVLLVHDSLMRNIHSFFKMKPSSTILSLDLMTQLIARTRHYSIKDFYRPEKLLQLLEMLTNNPEYISEAKSPIFKLTYALLCDVIEKTPSKLDMSALKSLAFRAGILLYKEIENSELEEYKKKSANLMCKMMTKMLRCVQVDGKHTIKITQHIMKSCLSLKSFPKMNSCETRLALRICEYFIIVAKSFNDKFVIWLVNFITENGFLMFFLHHFQASGKNINMKDSFLKVLQMCVKILSDGNGQGDKFVFVIHEGLSKIAAASSCALEMEKPNFSSIQFAIVIILYYHFSNCTLVKDKLTISSPVKNEVLLKENILLKIFSSITTTNSSILKMLIFLYAASAIDSGITDNERMKHSGYKRLLKLISSSNKLEELYSDHRIFIQWIVSSESLPENFKACAITQWLTRRGDEDTYLEIVIERNANALSLLLKMLCWCKEQILGPLLRILVKYQIKQTRRNDKSMQKKIWKNLNKVIEYYMKNPKKAHNLAAYMKLASTDNPSLKADDMIQVASKLLRVMDAQTRNLNSLLTVAMFSLVRILINNFISEGEERGALIFFKTEVIINLIKVTMFHEDIHLACASADLITFLSNVQRDNNFMSEDSIQVSLESIRKESTKSFVHSFNCVRLYNSCIETKTVKPFIVIETIPQENRQKMCCKLYLNFLNISFMITSDCHFSSHQMLLFLAAWLTRLAPVVWRWTQLSFMYSLLLDQIAETATVLAKKTIQQSILVRPETGEKDDNIKQYKFILKMILNLNIDLPPEIGNQFDKISDCL</sequence>
<evidence type="ECO:0000313" key="1">
    <source>
        <dbReference type="EMBL" id="RZF42673.1"/>
    </source>
</evidence>
<dbReference type="OrthoDB" id="10401777at2759"/>
<organism evidence="1 2">
    <name type="scientific">Laodelphax striatellus</name>
    <name type="common">Small brown planthopper</name>
    <name type="synonym">Delphax striatella</name>
    <dbReference type="NCBI Taxonomy" id="195883"/>
    <lineage>
        <taxon>Eukaryota</taxon>
        <taxon>Metazoa</taxon>
        <taxon>Ecdysozoa</taxon>
        <taxon>Arthropoda</taxon>
        <taxon>Hexapoda</taxon>
        <taxon>Insecta</taxon>
        <taxon>Pterygota</taxon>
        <taxon>Neoptera</taxon>
        <taxon>Paraneoptera</taxon>
        <taxon>Hemiptera</taxon>
        <taxon>Auchenorrhyncha</taxon>
        <taxon>Fulgoroidea</taxon>
        <taxon>Delphacidae</taxon>
        <taxon>Criomorphinae</taxon>
        <taxon>Laodelphax</taxon>
    </lineage>
</organism>
<keyword evidence="2" id="KW-1185">Reference proteome</keyword>
<comment type="caution">
    <text evidence="1">The sequence shown here is derived from an EMBL/GenBank/DDBJ whole genome shotgun (WGS) entry which is preliminary data.</text>
</comment>
<gene>
    <name evidence="1" type="ORF">LSTR_LSTR001468</name>
</gene>
<dbReference type="InParanoid" id="A0A482XAD3"/>
<name>A0A482XAD3_LAOST</name>
<dbReference type="Proteomes" id="UP000291343">
    <property type="component" value="Unassembled WGS sequence"/>
</dbReference>
<proteinExistence type="predicted"/>
<protein>
    <submittedName>
        <fullName evidence="1">Uncharacterized protein</fullName>
    </submittedName>
</protein>
<dbReference type="EMBL" id="QKKF02014716">
    <property type="protein sequence ID" value="RZF42673.1"/>
    <property type="molecule type" value="Genomic_DNA"/>
</dbReference>
<dbReference type="AlphaFoldDB" id="A0A482XAD3"/>
<reference evidence="1 2" key="1">
    <citation type="journal article" date="2017" name="Gigascience">
        <title>Genome sequence of the small brown planthopper, Laodelphax striatellus.</title>
        <authorList>
            <person name="Zhu J."/>
            <person name="Jiang F."/>
            <person name="Wang X."/>
            <person name="Yang P."/>
            <person name="Bao Y."/>
            <person name="Zhao W."/>
            <person name="Wang W."/>
            <person name="Lu H."/>
            <person name="Wang Q."/>
            <person name="Cui N."/>
            <person name="Li J."/>
            <person name="Chen X."/>
            <person name="Luo L."/>
            <person name="Yu J."/>
            <person name="Kang L."/>
            <person name="Cui F."/>
        </authorList>
    </citation>
    <scope>NUCLEOTIDE SEQUENCE [LARGE SCALE GENOMIC DNA]</scope>
    <source>
        <strain evidence="1">Lst14</strain>
    </source>
</reference>